<gene>
    <name evidence="1" type="ORF">BJ508DRAFT_412930</name>
</gene>
<dbReference type="EMBL" id="ML119660">
    <property type="protein sequence ID" value="RPA84239.1"/>
    <property type="molecule type" value="Genomic_DNA"/>
</dbReference>
<protein>
    <submittedName>
        <fullName evidence="1">Uncharacterized protein</fullName>
    </submittedName>
</protein>
<dbReference type="AlphaFoldDB" id="A0A3N4IEN7"/>
<name>A0A3N4IEN7_ASCIM</name>
<sequence length="132" mass="13967">MVLSNGASDAVARLLLPTAGASDASASDTCASDNSVSKCCFQWCFRLWCFRCSCFLIVFPTMLPTLVLIRSTSDCDTGARNVRSASDHASEAGVCKKCFRLLMLLIDTLQAGASDNDASGWCFSASDDDASG</sequence>
<evidence type="ECO:0000313" key="1">
    <source>
        <dbReference type="EMBL" id="RPA84239.1"/>
    </source>
</evidence>
<dbReference type="Proteomes" id="UP000275078">
    <property type="component" value="Unassembled WGS sequence"/>
</dbReference>
<accession>A0A3N4IEN7</accession>
<proteinExistence type="predicted"/>
<organism evidence="1 2">
    <name type="scientific">Ascobolus immersus RN42</name>
    <dbReference type="NCBI Taxonomy" id="1160509"/>
    <lineage>
        <taxon>Eukaryota</taxon>
        <taxon>Fungi</taxon>
        <taxon>Dikarya</taxon>
        <taxon>Ascomycota</taxon>
        <taxon>Pezizomycotina</taxon>
        <taxon>Pezizomycetes</taxon>
        <taxon>Pezizales</taxon>
        <taxon>Ascobolaceae</taxon>
        <taxon>Ascobolus</taxon>
    </lineage>
</organism>
<evidence type="ECO:0000313" key="2">
    <source>
        <dbReference type="Proteomes" id="UP000275078"/>
    </source>
</evidence>
<keyword evidence="2" id="KW-1185">Reference proteome</keyword>
<reference evidence="1 2" key="1">
    <citation type="journal article" date="2018" name="Nat. Ecol. Evol.">
        <title>Pezizomycetes genomes reveal the molecular basis of ectomycorrhizal truffle lifestyle.</title>
        <authorList>
            <person name="Murat C."/>
            <person name="Payen T."/>
            <person name="Noel B."/>
            <person name="Kuo A."/>
            <person name="Morin E."/>
            <person name="Chen J."/>
            <person name="Kohler A."/>
            <person name="Krizsan K."/>
            <person name="Balestrini R."/>
            <person name="Da Silva C."/>
            <person name="Montanini B."/>
            <person name="Hainaut M."/>
            <person name="Levati E."/>
            <person name="Barry K.W."/>
            <person name="Belfiori B."/>
            <person name="Cichocki N."/>
            <person name="Clum A."/>
            <person name="Dockter R.B."/>
            <person name="Fauchery L."/>
            <person name="Guy J."/>
            <person name="Iotti M."/>
            <person name="Le Tacon F."/>
            <person name="Lindquist E.A."/>
            <person name="Lipzen A."/>
            <person name="Malagnac F."/>
            <person name="Mello A."/>
            <person name="Molinier V."/>
            <person name="Miyauchi S."/>
            <person name="Poulain J."/>
            <person name="Riccioni C."/>
            <person name="Rubini A."/>
            <person name="Sitrit Y."/>
            <person name="Splivallo R."/>
            <person name="Traeger S."/>
            <person name="Wang M."/>
            <person name="Zifcakova L."/>
            <person name="Wipf D."/>
            <person name="Zambonelli A."/>
            <person name="Paolocci F."/>
            <person name="Nowrousian M."/>
            <person name="Ottonello S."/>
            <person name="Baldrian P."/>
            <person name="Spatafora J.W."/>
            <person name="Henrissat B."/>
            <person name="Nagy L.G."/>
            <person name="Aury J.M."/>
            <person name="Wincker P."/>
            <person name="Grigoriev I.V."/>
            <person name="Bonfante P."/>
            <person name="Martin F.M."/>
        </authorList>
    </citation>
    <scope>NUCLEOTIDE SEQUENCE [LARGE SCALE GENOMIC DNA]</scope>
    <source>
        <strain evidence="1 2">RN42</strain>
    </source>
</reference>